<dbReference type="PANTHER" id="PTHR43046:SF12">
    <property type="entry name" value="GDP-MANNOSE MANNOSYL HYDROLASE"/>
    <property type="match status" value="1"/>
</dbReference>
<name>A0A0L0JJD7_9ACTN</name>
<dbReference type="Gene3D" id="3.90.79.10">
    <property type="entry name" value="Nucleoside Triphosphate Pyrophosphohydrolase"/>
    <property type="match status" value="1"/>
</dbReference>
<dbReference type="PROSITE" id="PS00893">
    <property type="entry name" value="NUDIX_BOX"/>
    <property type="match status" value="1"/>
</dbReference>
<evidence type="ECO:0000259" key="6">
    <source>
        <dbReference type="PROSITE" id="PS51462"/>
    </source>
</evidence>
<dbReference type="PATRIC" id="fig|42234.21.peg.8124"/>
<comment type="caution">
    <text evidence="7">The sequence shown here is derived from an EMBL/GenBank/DDBJ whole genome shotgun (WGS) entry which is preliminary data.</text>
</comment>
<dbReference type="PRINTS" id="PR00502">
    <property type="entry name" value="NUDIXFAMILY"/>
</dbReference>
<dbReference type="Pfam" id="PF00293">
    <property type="entry name" value="NUDIX"/>
    <property type="match status" value="1"/>
</dbReference>
<comment type="cofactor">
    <cofactor evidence="1">
        <name>Mg(2+)</name>
        <dbReference type="ChEBI" id="CHEBI:18420"/>
    </cofactor>
</comment>
<accession>A0A0L0JJD7</accession>
<dbReference type="PROSITE" id="PS51462">
    <property type="entry name" value="NUDIX"/>
    <property type="match status" value="1"/>
</dbReference>
<dbReference type="InterPro" id="IPR015797">
    <property type="entry name" value="NUDIX_hydrolase-like_dom_sf"/>
</dbReference>
<dbReference type="RefSeq" id="WP_050374906.1">
    <property type="nucleotide sequence ID" value="NZ_KQ257834.1"/>
</dbReference>
<organism evidence="7 8">
    <name type="scientific">Streptomyces acidiscabies</name>
    <dbReference type="NCBI Taxonomy" id="42234"/>
    <lineage>
        <taxon>Bacteria</taxon>
        <taxon>Bacillati</taxon>
        <taxon>Actinomycetota</taxon>
        <taxon>Actinomycetes</taxon>
        <taxon>Kitasatosporales</taxon>
        <taxon>Streptomycetaceae</taxon>
        <taxon>Streptomyces</taxon>
    </lineage>
</organism>
<dbReference type="AlphaFoldDB" id="A0A0L0JJD7"/>
<dbReference type="GO" id="GO:0016787">
    <property type="term" value="F:hydrolase activity"/>
    <property type="evidence" value="ECO:0007669"/>
    <property type="project" value="UniProtKB-KW"/>
</dbReference>
<protein>
    <submittedName>
        <fullName evidence="7">NUDIX hydrolase</fullName>
    </submittedName>
</protein>
<dbReference type="Proteomes" id="UP000037151">
    <property type="component" value="Unassembled WGS sequence"/>
</dbReference>
<dbReference type="InterPro" id="IPR000086">
    <property type="entry name" value="NUDIX_hydrolase_dom"/>
</dbReference>
<evidence type="ECO:0000256" key="1">
    <source>
        <dbReference type="ARBA" id="ARBA00001946"/>
    </source>
</evidence>
<proteinExistence type="inferred from homology"/>
<keyword evidence="4" id="KW-0460">Magnesium</keyword>
<dbReference type="InterPro" id="IPR020476">
    <property type="entry name" value="Nudix_hydrolase"/>
</dbReference>
<keyword evidence="3 5" id="KW-0378">Hydrolase</keyword>
<evidence type="ECO:0000256" key="3">
    <source>
        <dbReference type="ARBA" id="ARBA00022801"/>
    </source>
</evidence>
<dbReference type="OrthoDB" id="9764897at2"/>
<sequence length="172" mass="18622">MDETVTVENPQAWLPRAEWVKTQPQTLLASCVLLLDGAGRVLLLRYAPGQPAAGNWWLPGGMLDHGEDPWTAARRELSEEAGLEIPDAPRLIGIDHRADVENCGPVLDCYFYGGTLPAGAPVALSEEHDRYAFHGLEDLDGLLAPPQLRTLRALYEAAASGATLCLREGTPL</sequence>
<evidence type="ECO:0000256" key="4">
    <source>
        <dbReference type="ARBA" id="ARBA00022842"/>
    </source>
</evidence>
<dbReference type="EMBL" id="JPPY01000217">
    <property type="protein sequence ID" value="KND25801.1"/>
    <property type="molecule type" value="Genomic_DNA"/>
</dbReference>
<dbReference type="CDD" id="cd02883">
    <property type="entry name" value="NUDIX_Hydrolase"/>
    <property type="match status" value="1"/>
</dbReference>
<evidence type="ECO:0000313" key="8">
    <source>
        <dbReference type="Proteomes" id="UP000037151"/>
    </source>
</evidence>
<dbReference type="PANTHER" id="PTHR43046">
    <property type="entry name" value="GDP-MANNOSE MANNOSYL HYDROLASE"/>
    <property type="match status" value="1"/>
</dbReference>
<feature type="domain" description="Nudix hydrolase" evidence="6">
    <location>
        <begin position="24"/>
        <end position="156"/>
    </location>
</feature>
<evidence type="ECO:0000256" key="5">
    <source>
        <dbReference type="RuleBase" id="RU003476"/>
    </source>
</evidence>
<evidence type="ECO:0000313" key="7">
    <source>
        <dbReference type="EMBL" id="KND25801.1"/>
    </source>
</evidence>
<reference evidence="8" key="1">
    <citation type="submission" date="2014-07" db="EMBL/GenBank/DDBJ databases">
        <title>Genome sequencing of plant-pathogenic Streptomyces species.</title>
        <authorList>
            <person name="Harrison J."/>
            <person name="Sapp M."/>
            <person name="Thwaites R."/>
            <person name="Studholme D.J."/>
        </authorList>
    </citation>
    <scope>NUCLEOTIDE SEQUENCE [LARGE SCALE GENOMIC DNA]</scope>
    <source>
        <strain evidence="8">NCPPB 4445</strain>
    </source>
</reference>
<gene>
    <name evidence="7" type="ORF">IQ63_39480</name>
</gene>
<dbReference type="InterPro" id="IPR020084">
    <property type="entry name" value="NUDIX_hydrolase_CS"/>
</dbReference>
<evidence type="ECO:0000256" key="2">
    <source>
        <dbReference type="ARBA" id="ARBA00005582"/>
    </source>
</evidence>
<dbReference type="SUPFAM" id="SSF55811">
    <property type="entry name" value="Nudix"/>
    <property type="match status" value="1"/>
</dbReference>
<comment type="similarity">
    <text evidence="2 5">Belongs to the Nudix hydrolase family.</text>
</comment>